<feature type="domain" description="MHD" evidence="1">
    <location>
        <begin position="1"/>
        <end position="80"/>
    </location>
</feature>
<dbReference type="Proteomes" id="UP000054144">
    <property type="component" value="Unassembled WGS sequence"/>
</dbReference>
<keyword evidence="3" id="KW-1185">Reference proteome</keyword>
<sequence>GTVLCADFDGHIQVCVCLSGTPECKFGLNNKPVINKSEHGMADTVNVGDCRFYQCVRLHDFDAPWTISFVHPDGDFELTW</sequence>
<dbReference type="InterPro" id="IPR050431">
    <property type="entry name" value="Adaptor_comp_med_subunit"/>
</dbReference>
<dbReference type="SUPFAM" id="SSF49447">
    <property type="entry name" value="Second domain of Mu2 adaptin subunit (ap50) of ap2 adaptor"/>
    <property type="match status" value="1"/>
</dbReference>
<dbReference type="InterPro" id="IPR028565">
    <property type="entry name" value="MHD"/>
</dbReference>
<reference evidence="2 3" key="1">
    <citation type="journal article" date="2015" name="Fungal Genet. Biol.">
        <title>Evolution of novel wood decay mechanisms in Agaricales revealed by the genome sequences of Fistulina hepatica and Cylindrobasidium torrendii.</title>
        <authorList>
            <person name="Floudas D."/>
            <person name="Held B.W."/>
            <person name="Riley R."/>
            <person name="Nagy L.G."/>
            <person name="Koehler G."/>
            <person name="Ransdell A.S."/>
            <person name="Younus H."/>
            <person name="Chow J."/>
            <person name="Chiniquy J."/>
            <person name="Lipzen A."/>
            <person name="Tritt A."/>
            <person name="Sun H."/>
            <person name="Haridas S."/>
            <person name="LaButti K."/>
            <person name="Ohm R.A."/>
            <person name="Kues U."/>
            <person name="Blanchette R.A."/>
            <person name="Grigoriev I.V."/>
            <person name="Minto R.E."/>
            <person name="Hibbett D.S."/>
        </authorList>
    </citation>
    <scope>NUCLEOTIDE SEQUENCE [LARGE SCALE GENOMIC DNA]</scope>
    <source>
        <strain evidence="2 3">ATCC 64428</strain>
    </source>
</reference>
<dbReference type="InterPro" id="IPR036168">
    <property type="entry name" value="AP2_Mu_C_sf"/>
</dbReference>
<accession>A0A0D7A9W8</accession>
<evidence type="ECO:0000313" key="2">
    <source>
        <dbReference type="EMBL" id="KIY47623.1"/>
    </source>
</evidence>
<evidence type="ECO:0000313" key="3">
    <source>
        <dbReference type="Proteomes" id="UP000054144"/>
    </source>
</evidence>
<dbReference type="Pfam" id="PF00928">
    <property type="entry name" value="Adap_comp_sub"/>
    <property type="match status" value="1"/>
</dbReference>
<proteinExistence type="predicted"/>
<dbReference type="PANTHER" id="PTHR10529">
    <property type="entry name" value="AP COMPLEX SUBUNIT MU"/>
    <property type="match status" value="1"/>
</dbReference>
<dbReference type="PROSITE" id="PS51072">
    <property type="entry name" value="MHD"/>
    <property type="match status" value="1"/>
</dbReference>
<feature type="non-terminal residue" evidence="2">
    <location>
        <position position="1"/>
    </location>
</feature>
<dbReference type="EMBL" id="KN881930">
    <property type="protein sequence ID" value="KIY47623.1"/>
    <property type="molecule type" value="Genomic_DNA"/>
</dbReference>
<name>A0A0D7A9W8_9AGAR</name>
<protein>
    <submittedName>
        <fullName evidence="2">Clathrin adaptor, mu subunit</fullName>
    </submittedName>
</protein>
<dbReference type="AlphaFoldDB" id="A0A0D7A9W8"/>
<organism evidence="2 3">
    <name type="scientific">Fistulina hepatica ATCC 64428</name>
    <dbReference type="NCBI Taxonomy" id="1128425"/>
    <lineage>
        <taxon>Eukaryota</taxon>
        <taxon>Fungi</taxon>
        <taxon>Dikarya</taxon>
        <taxon>Basidiomycota</taxon>
        <taxon>Agaricomycotina</taxon>
        <taxon>Agaricomycetes</taxon>
        <taxon>Agaricomycetidae</taxon>
        <taxon>Agaricales</taxon>
        <taxon>Fistulinaceae</taxon>
        <taxon>Fistulina</taxon>
    </lineage>
</organism>
<evidence type="ECO:0000259" key="1">
    <source>
        <dbReference type="PROSITE" id="PS51072"/>
    </source>
</evidence>
<gene>
    <name evidence="2" type="ORF">FISHEDRAFT_44872</name>
</gene>
<dbReference type="OrthoDB" id="2975871at2759"/>
<dbReference type="Gene3D" id="2.60.40.1170">
    <property type="entry name" value="Mu homology domain, subdomain B"/>
    <property type="match status" value="1"/>
</dbReference>